<dbReference type="GO" id="GO:0003677">
    <property type="term" value="F:DNA binding"/>
    <property type="evidence" value="ECO:0007669"/>
    <property type="project" value="InterPro"/>
</dbReference>
<reference evidence="3" key="1">
    <citation type="submission" date="2016-10" db="EMBL/GenBank/DDBJ databases">
        <authorList>
            <person name="Varghese N."/>
            <person name="Submissions S."/>
        </authorList>
    </citation>
    <scope>NUCLEOTIDE SEQUENCE [LARGE SCALE GENOMIC DNA]</scope>
    <source>
        <strain evidence="3">DSM 23095</strain>
    </source>
</reference>
<dbReference type="EMBL" id="FNAC01000044">
    <property type="protein sequence ID" value="SDD64713.1"/>
    <property type="molecule type" value="Genomic_DNA"/>
</dbReference>
<sequence>MELLKKGYKAREVARIVDLSPNTVTKVKKLMQVVR</sequence>
<keyword evidence="3" id="KW-1185">Reference proteome</keyword>
<evidence type="ECO:0000259" key="1">
    <source>
        <dbReference type="Pfam" id="PF02796"/>
    </source>
</evidence>
<accession>A0A1G6WG57</accession>
<organism evidence="2 3">
    <name type="scientific">Algoriphagus faecimaris</name>
    <dbReference type="NCBI Taxonomy" id="686796"/>
    <lineage>
        <taxon>Bacteria</taxon>
        <taxon>Pseudomonadati</taxon>
        <taxon>Bacteroidota</taxon>
        <taxon>Cytophagia</taxon>
        <taxon>Cytophagales</taxon>
        <taxon>Cyclobacteriaceae</taxon>
        <taxon>Algoriphagus</taxon>
    </lineage>
</organism>
<dbReference type="AlphaFoldDB" id="A0A1G6WG57"/>
<dbReference type="RefSeq" id="WP_139162792.1">
    <property type="nucleotide sequence ID" value="NZ_FNAC01000044.1"/>
</dbReference>
<feature type="domain" description="Resolvase HTH" evidence="1">
    <location>
        <begin position="2"/>
        <end position="28"/>
    </location>
</feature>
<evidence type="ECO:0000313" key="2">
    <source>
        <dbReference type="EMBL" id="SDD64713.1"/>
    </source>
</evidence>
<dbReference type="InterPro" id="IPR006120">
    <property type="entry name" value="Resolvase_HTH_dom"/>
</dbReference>
<dbReference type="GO" id="GO:0000150">
    <property type="term" value="F:DNA strand exchange activity"/>
    <property type="evidence" value="ECO:0007669"/>
    <property type="project" value="InterPro"/>
</dbReference>
<proteinExistence type="predicted"/>
<name>A0A1G6WG57_9BACT</name>
<dbReference type="Proteomes" id="UP000199060">
    <property type="component" value="Unassembled WGS sequence"/>
</dbReference>
<protein>
    <submittedName>
        <fullName evidence="2">Helix-turn-helix domain of resolvase</fullName>
    </submittedName>
</protein>
<dbReference type="Pfam" id="PF02796">
    <property type="entry name" value="HTH_7"/>
    <property type="match status" value="1"/>
</dbReference>
<evidence type="ECO:0000313" key="3">
    <source>
        <dbReference type="Proteomes" id="UP000199060"/>
    </source>
</evidence>
<gene>
    <name evidence="2" type="ORF">SAMN04488104_10443</name>
</gene>